<dbReference type="InterPro" id="IPR000182">
    <property type="entry name" value="GNAT_dom"/>
</dbReference>
<name>K9XNU3_STAC7</name>
<evidence type="ECO:0000259" key="1">
    <source>
        <dbReference type="PROSITE" id="PS51186"/>
    </source>
</evidence>
<sequence>MNLKNKSLIIRPETTLDYESISIVNDLAFGQQNEAKLIDKIRNSDRYISELSLVAELEHKIIGYIMFSWIDLVAEKNLKVLALAPLAVLPQSQNQGVGSALVNQGLLIADNQNIPLVIVLGHPNFYAKFGFEPSLKYNIESPFEIPKEVFMVKLLKSYQQDTCGKVVYPSAFNDL</sequence>
<accession>K9XNU3</accession>
<gene>
    <name evidence="2" type="ordered locus">Sta7437_0090</name>
</gene>
<organism evidence="2 3">
    <name type="scientific">Stanieria cyanosphaera (strain ATCC 29371 / PCC 7437)</name>
    <dbReference type="NCBI Taxonomy" id="111780"/>
    <lineage>
        <taxon>Bacteria</taxon>
        <taxon>Bacillati</taxon>
        <taxon>Cyanobacteriota</taxon>
        <taxon>Cyanophyceae</taxon>
        <taxon>Pleurocapsales</taxon>
        <taxon>Dermocarpellaceae</taxon>
        <taxon>Stanieria</taxon>
    </lineage>
</organism>
<reference evidence="3" key="1">
    <citation type="journal article" date="2013" name="Proc. Natl. Acad. Sci. U.S.A.">
        <title>Improving the coverage of the cyanobacterial phylum using diversity-driven genome sequencing.</title>
        <authorList>
            <person name="Shih P.M."/>
            <person name="Wu D."/>
            <person name="Latifi A."/>
            <person name="Axen S.D."/>
            <person name="Fewer D.P."/>
            <person name="Talla E."/>
            <person name="Calteau A."/>
            <person name="Cai F."/>
            <person name="Tandeau de Marsac N."/>
            <person name="Rippka R."/>
            <person name="Herdman M."/>
            <person name="Sivonen K."/>
            <person name="Coursin T."/>
            <person name="Laurent T."/>
            <person name="Goodwin L."/>
            <person name="Nolan M."/>
            <person name="Davenport K.W."/>
            <person name="Han C.S."/>
            <person name="Rubin E.M."/>
            <person name="Eisen J.A."/>
            <person name="Woyke T."/>
            <person name="Gugger M."/>
            <person name="Kerfeld C.A."/>
        </authorList>
    </citation>
    <scope>NUCLEOTIDE SEQUENCE [LARGE SCALE GENOMIC DNA]</scope>
    <source>
        <strain evidence="3">ATCC 29371 / PCC 7437</strain>
    </source>
</reference>
<dbReference type="Proteomes" id="UP000010473">
    <property type="component" value="Chromosome"/>
</dbReference>
<dbReference type="CDD" id="cd04301">
    <property type="entry name" value="NAT_SF"/>
    <property type="match status" value="1"/>
</dbReference>
<keyword evidence="3" id="KW-1185">Reference proteome</keyword>
<dbReference type="Gene3D" id="3.40.630.30">
    <property type="match status" value="1"/>
</dbReference>
<dbReference type="EMBL" id="CP003653">
    <property type="protein sequence ID" value="AFZ33711.1"/>
    <property type="molecule type" value="Genomic_DNA"/>
</dbReference>
<dbReference type="SUPFAM" id="SSF55729">
    <property type="entry name" value="Acyl-CoA N-acyltransferases (Nat)"/>
    <property type="match status" value="1"/>
</dbReference>
<dbReference type="PROSITE" id="PS51186">
    <property type="entry name" value="GNAT"/>
    <property type="match status" value="1"/>
</dbReference>
<evidence type="ECO:0000313" key="3">
    <source>
        <dbReference type="Proteomes" id="UP000010473"/>
    </source>
</evidence>
<dbReference type="HOGENOM" id="CLU_081840_1_2_3"/>
<dbReference type="InterPro" id="IPR016181">
    <property type="entry name" value="Acyl_CoA_acyltransferase"/>
</dbReference>
<dbReference type="Pfam" id="PF13508">
    <property type="entry name" value="Acetyltransf_7"/>
    <property type="match status" value="1"/>
</dbReference>
<dbReference type="RefSeq" id="WP_015191384.1">
    <property type="nucleotide sequence ID" value="NC_019748.1"/>
</dbReference>
<feature type="domain" description="N-acetyltransferase" evidence="1">
    <location>
        <begin position="8"/>
        <end position="156"/>
    </location>
</feature>
<dbReference type="KEGG" id="scs:Sta7437_0090"/>
<proteinExistence type="predicted"/>
<evidence type="ECO:0000313" key="2">
    <source>
        <dbReference type="EMBL" id="AFZ33711.1"/>
    </source>
</evidence>
<dbReference type="AlphaFoldDB" id="K9XNU3"/>
<protein>
    <submittedName>
        <fullName evidence="2">GCN5-related N-acetyltransferase</fullName>
    </submittedName>
</protein>
<dbReference type="eggNOG" id="COG3153">
    <property type="taxonomic scope" value="Bacteria"/>
</dbReference>
<dbReference type="GO" id="GO:0016747">
    <property type="term" value="F:acyltransferase activity, transferring groups other than amino-acyl groups"/>
    <property type="evidence" value="ECO:0007669"/>
    <property type="project" value="InterPro"/>
</dbReference>